<dbReference type="PANTHER" id="PTHR14440">
    <property type="entry name" value="DNA-DIRECTED RNA POLYMERASE I SUBUNIT RPA49"/>
    <property type="match status" value="1"/>
</dbReference>
<reference evidence="7" key="1">
    <citation type="submission" date="2016-05" db="EMBL/GenBank/DDBJ databases">
        <title>Comparative genomics of biotechnologically important yeasts.</title>
        <authorList>
            <consortium name="DOE Joint Genome Institute"/>
            <person name="Riley R."/>
            <person name="Haridas S."/>
            <person name="Wolfe K.H."/>
            <person name="Lopes M.R."/>
            <person name="Hittinger C.T."/>
            <person name="Goker M."/>
            <person name="Salamov A."/>
            <person name="Wisecaver J."/>
            <person name="Long T.M."/>
            <person name="Aerts A.L."/>
            <person name="Barry K."/>
            <person name="Choi C."/>
            <person name="Clum A."/>
            <person name="Coughlan A.Y."/>
            <person name="Deshpande S."/>
            <person name="Douglass A.P."/>
            <person name="Hanson S.J."/>
            <person name="Klenk H.-P."/>
            <person name="Labutti K."/>
            <person name="Lapidus A."/>
            <person name="Lindquist E."/>
            <person name="Lipzen A."/>
            <person name="Meier-Kolthoff J.P."/>
            <person name="Ohm R.A."/>
            <person name="Otillar R.P."/>
            <person name="Pangilinan J."/>
            <person name="Peng Y."/>
            <person name="Rokas A."/>
            <person name="Rosa C.A."/>
            <person name="Scheuner C."/>
            <person name="Sibirny A.A."/>
            <person name="Slot J.C."/>
            <person name="Stielow J.B."/>
            <person name="Sun H."/>
            <person name="Kurtzman C.P."/>
            <person name="Blackwell M."/>
            <person name="Grigoriev I.V."/>
            <person name="Jeffries T.W."/>
        </authorList>
    </citation>
    <scope>NUCLEOTIDE SEQUENCE [LARGE SCALE GENOMIC DNA]</scope>
    <source>
        <strain evidence="7">NRRL Y-17324</strain>
    </source>
</reference>
<keyword evidence="3" id="KW-0240">DNA-directed RNA polymerase</keyword>
<accession>A0A1E4SLQ4</accession>
<dbReference type="GO" id="GO:0006362">
    <property type="term" value="P:transcription elongation by RNA polymerase I"/>
    <property type="evidence" value="ECO:0007669"/>
    <property type="project" value="EnsemblFungi"/>
</dbReference>
<dbReference type="Pfam" id="PF06870">
    <property type="entry name" value="RNA_pol_I_A49"/>
    <property type="match status" value="1"/>
</dbReference>
<comment type="similarity">
    <text evidence="2">Belongs to the eukaryotic RPA49/POLR1E RNA polymerase subunit family.</text>
</comment>
<dbReference type="Proteomes" id="UP000094285">
    <property type="component" value="Unassembled WGS sequence"/>
</dbReference>
<gene>
    <name evidence="6" type="ORF">CANTADRAFT_24996</name>
</gene>
<evidence type="ECO:0000256" key="2">
    <source>
        <dbReference type="ARBA" id="ARBA00009430"/>
    </source>
</evidence>
<protein>
    <submittedName>
        <fullName evidence="6">RNA polymerase I associated factor, A49-like protein</fullName>
    </submittedName>
</protein>
<dbReference type="GO" id="GO:0005736">
    <property type="term" value="C:RNA polymerase I complex"/>
    <property type="evidence" value="ECO:0007669"/>
    <property type="project" value="EnsemblFungi"/>
</dbReference>
<organism evidence="6 7">
    <name type="scientific">Suhomyces tanzawaensis NRRL Y-17324</name>
    <dbReference type="NCBI Taxonomy" id="984487"/>
    <lineage>
        <taxon>Eukaryota</taxon>
        <taxon>Fungi</taxon>
        <taxon>Dikarya</taxon>
        <taxon>Ascomycota</taxon>
        <taxon>Saccharomycotina</taxon>
        <taxon>Pichiomycetes</taxon>
        <taxon>Debaryomycetaceae</taxon>
        <taxon>Suhomyces</taxon>
    </lineage>
</organism>
<dbReference type="OrthoDB" id="532500at2759"/>
<evidence type="ECO:0000256" key="1">
    <source>
        <dbReference type="ARBA" id="ARBA00004604"/>
    </source>
</evidence>
<evidence type="ECO:0000313" key="6">
    <source>
        <dbReference type="EMBL" id="ODV80456.1"/>
    </source>
</evidence>
<dbReference type="AlphaFoldDB" id="A0A1E4SLQ4"/>
<dbReference type="GeneID" id="30981422"/>
<dbReference type="EMBL" id="KV453910">
    <property type="protein sequence ID" value="ODV80456.1"/>
    <property type="molecule type" value="Genomic_DNA"/>
</dbReference>
<dbReference type="GO" id="GO:0006361">
    <property type="term" value="P:transcription initiation at RNA polymerase I promoter"/>
    <property type="evidence" value="ECO:0007669"/>
    <property type="project" value="EnsemblFungi"/>
</dbReference>
<comment type="subcellular location">
    <subcellularLocation>
        <location evidence="1">Nucleus</location>
        <location evidence="1">Nucleolus</location>
    </subcellularLocation>
</comment>
<evidence type="ECO:0000256" key="3">
    <source>
        <dbReference type="ARBA" id="ARBA00022478"/>
    </source>
</evidence>
<evidence type="ECO:0000256" key="5">
    <source>
        <dbReference type="ARBA" id="ARBA00023242"/>
    </source>
</evidence>
<evidence type="ECO:0000313" key="7">
    <source>
        <dbReference type="Proteomes" id="UP000094285"/>
    </source>
</evidence>
<dbReference type="InterPro" id="IPR009668">
    <property type="entry name" value="RNA_pol-assoc_fac_A49-like"/>
</dbReference>
<evidence type="ECO:0000256" key="4">
    <source>
        <dbReference type="ARBA" id="ARBA00023163"/>
    </source>
</evidence>
<sequence length="413" mass="46969">MSGHKRKRESKTTEISISSYNEEPSAVVGSFFNGFSVPSNTEFDVYKHKKSDKYIIHGENDTLDYNGETVDDEEENDYIVGLYDPKKKSIELYKAPFIPTRITSKDKRSFKGPEVKQLGIRNNEQRNALGEAFGTKKAKAAITNLERNRINSERLQDNELDIIDNIQESTKELPTREKMEESVLNDRPTPLANVDATSVEDIYPIHHIIPKKEWSFIRIDSILNESNDKARLELFPHSTSPFITKTLPLLVKQKNHEKIKLLFYSSLLLGVYNNRRTKDKQTLMTKLNDTVGEALIDGILERFSIARASQFGKSKERSFTIDPHSEDKLLCYLLATIFHINDFMIELAPLANELNMKPTRLIGLVRALGGLVKPITVGQAEGLGIPKGLMGSYKVATLKVPFKLPEMSRRVRR</sequence>
<dbReference type="GO" id="GO:0003899">
    <property type="term" value="F:DNA-directed RNA polymerase activity"/>
    <property type="evidence" value="ECO:0007669"/>
    <property type="project" value="EnsemblFungi"/>
</dbReference>
<dbReference type="GO" id="GO:0003677">
    <property type="term" value="F:DNA binding"/>
    <property type="evidence" value="ECO:0007669"/>
    <property type="project" value="EnsemblFungi"/>
</dbReference>
<keyword evidence="5" id="KW-0539">Nucleus</keyword>
<dbReference type="GO" id="GO:0006363">
    <property type="term" value="P:termination of RNA polymerase I transcription"/>
    <property type="evidence" value="ECO:0007669"/>
    <property type="project" value="EnsemblFungi"/>
</dbReference>
<keyword evidence="4" id="KW-0804">Transcription</keyword>
<feature type="non-terminal residue" evidence="6">
    <location>
        <position position="1"/>
    </location>
</feature>
<proteinExistence type="inferred from homology"/>
<keyword evidence="7" id="KW-1185">Reference proteome</keyword>
<dbReference type="STRING" id="984487.A0A1E4SLQ4"/>
<name>A0A1E4SLQ4_9ASCO</name>
<dbReference type="RefSeq" id="XP_020065578.1">
    <property type="nucleotide sequence ID" value="XM_020207285.1"/>
</dbReference>